<proteinExistence type="predicted"/>
<evidence type="ECO:0000313" key="5">
    <source>
        <dbReference type="Proteomes" id="UP000606194"/>
    </source>
</evidence>
<dbReference type="Gene3D" id="2.70.50.50">
    <property type="entry name" value="chitin-binding protein cbp21"/>
    <property type="match status" value="1"/>
</dbReference>
<dbReference type="Pfam" id="PF03067">
    <property type="entry name" value="LPMO_10"/>
    <property type="match status" value="1"/>
</dbReference>
<organism evidence="4 5">
    <name type="scientific">Streptomyces humidus</name>
    <dbReference type="NCBI Taxonomy" id="52259"/>
    <lineage>
        <taxon>Bacteria</taxon>
        <taxon>Bacillati</taxon>
        <taxon>Actinomycetota</taxon>
        <taxon>Actinomycetes</taxon>
        <taxon>Kitasatosporales</taxon>
        <taxon>Streptomycetaceae</taxon>
        <taxon>Streptomyces</taxon>
    </lineage>
</organism>
<gene>
    <name evidence="4" type="ORF">GCM10010269_06770</name>
</gene>
<feature type="domain" description="Chitin-binding type-4" evidence="3">
    <location>
        <begin position="41"/>
        <end position="231"/>
    </location>
</feature>
<keyword evidence="1 2" id="KW-0732">Signal</keyword>
<dbReference type="SUPFAM" id="SSF81296">
    <property type="entry name" value="E set domains"/>
    <property type="match status" value="1"/>
</dbReference>
<sequence>MKIARTRRRRSPMPGPRLSSLLGAVLLALVLSSLPSPASAHGVAMVPGSRTYLCYQDLVAHSSTQMPANPACADAVRATGTTPLYNWFAVLESNGGGRTKGFIPDGEICSGGHTGPFNFSSYNAARTDWPKTHLTAGSTIQVQYSNWAAHPGAFNVYITKDGWSPTKPLAWDDLTLIKSVTNPPQSGRAGANGGHYYWDLALPSGRTGQHELFIHWIRSDSQENFYSCSDIVFDGGHGEVTY</sequence>
<comment type="caution">
    <text evidence="4">The sequence shown here is derived from an EMBL/GenBank/DDBJ whole genome shotgun (WGS) entry which is preliminary data.</text>
</comment>
<evidence type="ECO:0000313" key="4">
    <source>
        <dbReference type="EMBL" id="GGR70508.1"/>
    </source>
</evidence>
<name>A0A918FQV8_9ACTN</name>
<dbReference type="InterPro" id="IPR051024">
    <property type="entry name" value="GlcNAc_Chitin_IntDeg"/>
</dbReference>
<dbReference type="InterPro" id="IPR004302">
    <property type="entry name" value="Cellulose/chitin-bd_N"/>
</dbReference>
<accession>A0A918FQV8</accession>
<protein>
    <recommendedName>
        <fullName evidence="3">Chitin-binding type-4 domain-containing protein</fullName>
    </recommendedName>
</protein>
<dbReference type="Proteomes" id="UP000606194">
    <property type="component" value="Unassembled WGS sequence"/>
</dbReference>
<dbReference type="CDD" id="cd21177">
    <property type="entry name" value="LPMO_AA10"/>
    <property type="match status" value="1"/>
</dbReference>
<feature type="signal peptide" evidence="2">
    <location>
        <begin position="1"/>
        <end position="40"/>
    </location>
</feature>
<reference evidence="4" key="1">
    <citation type="journal article" date="2014" name="Int. J. Syst. Evol. Microbiol.">
        <title>Complete genome sequence of Corynebacterium casei LMG S-19264T (=DSM 44701T), isolated from a smear-ripened cheese.</title>
        <authorList>
            <consortium name="US DOE Joint Genome Institute (JGI-PGF)"/>
            <person name="Walter F."/>
            <person name="Albersmeier A."/>
            <person name="Kalinowski J."/>
            <person name="Ruckert C."/>
        </authorList>
    </citation>
    <scope>NUCLEOTIDE SEQUENCE</scope>
    <source>
        <strain evidence="4">JCM 4386</strain>
    </source>
</reference>
<evidence type="ECO:0000256" key="1">
    <source>
        <dbReference type="ARBA" id="ARBA00022729"/>
    </source>
</evidence>
<reference evidence="4" key="2">
    <citation type="submission" date="2020-09" db="EMBL/GenBank/DDBJ databases">
        <authorList>
            <person name="Sun Q."/>
            <person name="Ohkuma M."/>
        </authorList>
    </citation>
    <scope>NUCLEOTIDE SEQUENCE</scope>
    <source>
        <strain evidence="4">JCM 4386</strain>
    </source>
</reference>
<dbReference type="InterPro" id="IPR014756">
    <property type="entry name" value="Ig_E-set"/>
</dbReference>
<evidence type="ECO:0000256" key="2">
    <source>
        <dbReference type="SAM" id="SignalP"/>
    </source>
</evidence>
<evidence type="ECO:0000259" key="3">
    <source>
        <dbReference type="Pfam" id="PF03067"/>
    </source>
</evidence>
<keyword evidence="5" id="KW-1185">Reference proteome</keyword>
<feature type="chain" id="PRO_5037392452" description="Chitin-binding type-4 domain-containing protein" evidence="2">
    <location>
        <begin position="41"/>
        <end position="242"/>
    </location>
</feature>
<dbReference type="PANTHER" id="PTHR34823">
    <property type="entry name" value="GLCNAC-BINDING PROTEIN A"/>
    <property type="match status" value="1"/>
</dbReference>
<dbReference type="AlphaFoldDB" id="A0A918FQV8"/>
<dbReference type="EMBL" id="BMTL01000002">
    <property type="protein sequence ID" value="GGR70508.1"/>
    <property type="molecule type" value="Genomic_DNA"/>
</dbReference>
<dbReference type="PANTHER" id="PTHR34823:SF1">
    <property type="entry name" value="CHITIN-BINDING TYPE-4 DOMAIN-CONTAINING PROTEIN"/>
    <property type="match status" value="1"/>
</dbReference>